<accession>A0A0P0XRQ4</accession>
<evidence type="ECO:0000313" key="1">
    <source>
        <dbReference type="EMBL" id="BAT09960.1"/>
    </source>
</evidence>
<dbReference type="InParanoid" id="A0A0P0XRQ4"/>
<name>A0A0P0XRQ4_ORYSJ</name>
<gene>
    <name evidence="1" type="ordered locus">Os10g0158133</name>
    <name evidence="1" type="ORF">OSNPB_100158133</name>
</gene>
<keyword evidence="2" id="KW-1185">Reference proteome</keyword>
<dbReference type="PaxDb" id="39947-A0A0P0XRQ4"/>
<reference evidence="1 2" key="3">
    <citation type="journal article" date="2013" name="Rice">
        <title>Improvement of the Oryza sativa Nipponbare reference genome using next generation sequence and optical map data.</title>
        <authorList>
            <person name="Kawahara Y."/>
            <person name="de la Bastide M."/>
            <person name="Hamilton J.P."/>
            <person name="Kanamori H."/>
            <person name="McCombie W.R."/>
            <person name="Ouyang S."/>
            <person name="Schwartz D.C."/>
            <person name="Tanaka T."/>
            <person name="Wu J."/>
            <person name="Zhou S."/>
            <person name="Childs K.L."/>
            <person name="Davidson R.M."/>
            <person name="Lin H."/>
            <person name="Quesada-Ocampo L."/>
            <person name="Vaillancourt B."/>
            <person name="Sakai H."/>
            <person name="Lee S.S."/>
            <person name="Kim J."/>
            <person name="Numa H."/>
            <person name="Itoh T."/>
            <person name="Buell C.R."/>
            <person name="Matsumoto T."/>
        </authorList>
    </citation>
    <scope>NUCLEOTIDE SEQUENCE [LARGE SCALE GENOMIC DNA]</scope>
    <source>
        <strain evidence="2">cv. Nipponbare</strain>
    </source>
</reference>
<reference evidence="2" key="1">
    <citation type="journal article" date="2005" name="Nature">
        <title>The map-based sequence of the rice genome.</title>
        <authorList>
            <consortium name="International rice genome sequencing project (IRGSP)"/>
            <person name="Matsumoto T."/>
            <person name="Wu J."/>
            <person name="Kanamori H."/>
            <person name="Katayose Y."/>
            <person name="Fujisawa M."/>
            <person name="Namiki N."/>
            <person name="Mizuno H."/>
            <person name="Yamamoto K."/>
            <person name="Antonio B.A."/>
            <person name="Baba T."/>
            <person name="Sakata K."/>
            <person name="Nagamura Y."/>
            <person name="Aoki H."/>
            <person name="Arikawa K."/>
            <person name="Arita K."/>
            <person name="Bito T."/>
            <person name="Chiden Y."/>
            <person name="Fujitsuka N."/>
            <person name="Fukunaka R."/>
            <person name="Hamada M."/>
            <person name="Harada C."/>
            <person name="Hayashi A."/>
            <person name="Hijishita S."/>
            <person name="Honda M."/>
            <person name="Hosokawa S."/>
            <person name="Ichikawa Y."/>
            <person name="Idonuma A."/>
            <person name="Iijima M."/>
            <person name="Ikeda M."/>
            <person name="Ikeno M."/>
            <person name="Ito K."/>
            <person name="Ito S."/>
            <person name="Ito T."/>
            <person name="Ito Y."/>
            <person name="Ito Y."/>
            <person name="Iwabuchi A."/>
            <person name="Kamiya K."/>
            <person name="Karasawa W."/>
            <person name="Kurita K."/>
            <person name="Katagiri S."/>
            <person name="Kikuta A."/>
            <person name="Kobayashi H."/>
            <person name="Kobayashi N."/>
            <person name="Machita K."/>
            <person name="Maehara T."/>
            <person name="Masukawa M."/>
            <person name="Mizubayashi T."/>
            <person name="Mukai Y."/>
            <person name="Nagasaki H."/>
            <person name="Nagata Y."/>
            <person name="Naito S."/>
            <person name="Nakashima M."/>
            <person name="Nakama Y."/>
            <person name="Nakamichi Y."/>
            <person name="Nakamura M."/>
            <person name="Meguro A."/>
            <person name="Negishi M."/>
            <person name="Ohta I."/>
            <person name="Ohta T."/>
            <person name="Okamoto M."/>
            <person name="Ono N."/>
            <person name="Saji S."/>
            <person name="Sakaguchi M."/>
            <person name="Sakai K."/>
            <person name="Shibata M."/>
            <person name="Shimokawa T."/>
            <person name="Song J."/>
            <person name="Takazaki Y."/>
            <person name="Terasawa K."/>
            <person name="Tsugane M."/>
            <person name="Tsuji K."/>
            <person name="Ueda S."/>
            <person name="Waki K."/>
            <person name="Yamagata H."/>
            <person name="Yamamoto M."/>
            <person name="Yamamoto S."/>
            <person name="Yamane H."/>
            <person name="Yoshiki S."/>
            <person name="Yoshihara R."/>
            <person name="Yukawa K."/>
            <person name="Zhong H."/>
            <person name="Yano M."/>
            <person name="Yuan Q."/>
            <person name="Ouyang S."/>
            <person name="Liu J."/>
            <person name="Jones K.M."/>
            <person name="Gansberger K."/>
            <person name="Moffat K."/>
            <person name="Hill J."/>
            <person name="Bera J."/>
            <person name="Fadrosh D."/>
            <person name="Jin S."/>
            <person name="Johri S."/>
            <person name="Kim M."/>
            <person name="Overton L."/>
            <person name="Reardon M."/>
            <person name="Tsitrin T."/>
            <person name="Vuong H."/>
            <person name="Weaver B."/>
            <person name="Ciecko A."/>
            <person name="Tallon L."/>
            <person name="Jackson J."/>
            <person name="Pai G."/>
            <person name="Aken S.V."/>
            <person name="Utterback T."/>
            <person name="Reidmuller S."/>
            <person name="Feldblyum T."/>
            <person name="Hsiao J."/>
            <person name="Zismann V."/>
            <person name="Iobst S."/>
            <person name="de Vazeille A.R."/>
            <person name="Buell C.R."/>
            <person name="Ying K."/>
            <person name="Li Y."/>
            <person name="Lu T."/>
            <person name="Huang Y."/>
            <person name="Zhao Q."/>
            <person name="Feng Q."/>
            <person name="Zhang L."/>
            <person name="Zhu J."/>
            <person name="Weng Q."/>
            <person name="Mu J."/>
            <person name="Lu Y."/>
            <person name="Fan D."/>
            <person name="Liu Y."/>
            <person name="Guan J."/>
            <person name="Zhang Y."/>
            <person name="Yu S."/>
            <person name="Liu X."/>
            <person name="Zhang Y."/>
            <person name="Hong G."/>
            <person name="Han B."/>
            <person name="Choisne N."/>
            <person name="Demange N."/>
            <person name="Orjeda G."/>
            <person name="Samain S."/>
            <person name="Cattolico L."/>
            <person name="Pelletier E."/>
            <person name="Couloux A."/>
            <person name="Segurens B."/>
            <person name="Wincker P."/>
            <person name="D'Hont A."/>
            <person name="Scarpelli C."/>
            <person name="Weissenbach J."/>
            <person name="Salanoubat M."/>
            <person name="Quetier F."/>
            <person name="Yu Y."/>
            <person name="Kim H.R."/>
            <person name="Rambo T."/>
            <person name="Currie J."/>
            <person name="Collura K."/>
            <person name="Luo M."/>
            <person name="Yang T."/>
            <person name="Ammiraju J.S.S."/>
            <person name="Engler F."/>
            <person name="Soderlund C."/>
            <person name="Wing R.A."/>
            <person name="Palmer L.E."/>
            <person name="de la Bastide M."/>
            <person name="Spiegel L."/>
            <person name="Nascimento L."/>
            <person name="Zutavern T."/>
            <person name="O'Shaughnessy A."/>
            <person name="Dike S."/>
            <person name="Dedhia N."/>
            <person name="Preston R."/>
            <person name="Balija V."/>
            <person name="McCombie W.R."/>
            <person name="Chow T."/>
            <person name="Chen H."/>
            <person name="Chung M."/>
            <person name="Chen C."/>
            <person name="Shaw J."/>
            <person name="Wu H."/>
            <person name="Hsiao K."/>
            <person name="Chao Y."/>
            <person name="Chu M."/>
            <person name="Cheng C."/>
            <person name="Hour A."/>
            <person name="Lee P."/>
            <person name="Lin S."/>
            <person name="Lin Y."/>
            <person name="Liou J."/>
            <person name="Liu S."/>
            <person name="Hsing Y."/>
            <person name="Raghuvanshi S."/>
            <person name="Mohanty A."/>
            <person name="Bharti A.K."/>
            <person name="Gaur A."/>
            <person name="Gupta V."/>
            <person name="Kumar D."/>
            <person name="Ravi V."/>
            <person name="Vij S."/>
            <person name="Kapur A."/>
            <person name="Khurana P."/>
            <person name="Khurana P."/>
            <person name="Khurana J.P."/>
            <person name="Tyagi A.K."/>
            <person name="Gaikwad K."/>
            <person name="Singh A."/>
            <person name="Dalal V."/>
            <person name="Srivastava S."/>
            <person name="Dixit A."/>
            <person name="Pal A.K."/>
            <person name="Ghazi I.A."/>
            <person name="Yadav M."/>
            <person name="Pandit A."/>
            <person name="Bhargava A."/>
            <person name="Sureshbabu K."/>
            <person name="Batra K."/>
            <person name="Sharma T.R."/>
            <person name="Mohapatra T."/>
            <person name="Singh N.K."/>
            <person name="Messing J."/>
            <person name="Nelson A.B."/>
            <person name="Fuks G."/>
            <person name="Kavchok S."/>
            <person name="Keizer G."/>
            <person name="Linton E."/>
            <person name="Llaca V."/>
            <person name="Song R."/>
            <person name="Tanyolac B."/>
            <person name="Young S."/>
            <person name="Ho-Il K."/>
            <person name="Hahn J.H."/>
            <person name="Sangsakoo G."/>
            <person name="Vanavichit A."/>
            <person name="de Mattos Luiz.A.T."/>
            <person name="Zimmer P.D."/>
            <person name="Malone G."/>
            <person name="Dellagostin O."/>
            <person name="de Oliveira A.C."/>
            <person name="Bevan M."/>
            <person name="Bancroft I."/>
            <person name="Minx P."/>
            <person name="Cordum H."/>
            <person name="Wilson R."/>
            <person name="Cheng Z."/>
            <person name="Jin W."/>
            <person name="Jiang J."/>
            <person name="Leong S.A."/>
            <person name="Iwama H."/>
            <person name="Gojobori T."/>
            <person name="Itoh T."/>
            <person name="Niimura Y."/>
            <person name="Fujii Y."/>
            <person name="Habara T."/>
            <person name="Sakai H."/>
            <person name="Sato Y."/>
            <person name="Wilson G."/>
            <person name="Kumar K."/>
            <person name="McCouch S."/>
            <person name="Juretic N."/>
            <person name="Hoen D."/>
            <person name="Wright S."/>
            <person name="Bruskiewich R."/>
            <person name="Bureau T."/>
            <person name="Miyao A."/>
            <person name="Hirochika H."/>
            <person name="Nishikawa T."/>
            <person name="Kadowaki K."/>
            <person name="Sugiura M."/>
            <person name="Burr B."/>
            <person name="Sasaki T."/>
        </authorList>
    </citation>
    <scope>NUCLEOTIDE SEQUENCE [LARGE SCALE GENOMIC DNA]</scope>
    <source>
        <strain evidence="2">cv. Nipponbare</strain>
    </source>
</reference>
<reference evidence="1 2" key="2">
    <citation type="journal article" date="2013" name="Plant Cell Physiol.">
        <title>Rice Annotation Project Database (RAP-DB): an integrative and interactive database for rice genomics.</title>
        <authorList>
            <person name="Sakai H."/>
            <person name="Lee S.S."/>
            <person name="Tanaka T."/>
            <person name="Numa H."/>
            <person name="Kim J."/>
            <person name="Kawahara Y."/>
            <person name="Wakimoto H."/>
            <person name="Yang C.C."/>
            <person name="Iwamoto M."/>
            <person name="Abe T."/>
            <person name="Yamada Y."/>
            <person name="Muto A."/>
            <person name="Inokuchi H."/>
            <person name="Ikemura T."/>
            <person name="Matsumoto T."/>
            <person name="Sasaki T."/>
            <person name="Itoh T."/>
        </authorList>
    </citation>
    <scope>NUCLEOTIDE SEQUENCE [LARGE SCALE GENOMIC DNA]</scope>
    <source>
        <strain evidence="2">cv. Nipponbare</strain>
    </source>
</reference>
<evidence type="ECO:0000313" key="2">
    <source>
        <dbReference type="Proteomes" id="UP000059680"/>
    </source>
</evidence>
<dbReference type="EMBL" id="AP014966">
    <property type="protein sequence ID" value="BAT09960.1"/>
    <property type="molecule type" value="Genomic_DNA"/>
</dbReference>
<organism evidence="1 2">
    <name type="scientific">Oryza sativa subsp. japonica</name>
    <name type="common">Rice</name>
    <dbReference type="NCBI Taxonomy" id="39947"/>
    <lineage>
        <taxon>Eukaryota</taxon>
        <taxon>Viridiplantae</taxon>
        <taxon>Streptophyta</taxon>
        <taxon>Embryophyta</taxon>
        <taxon>Tracheophyta</taxon>
        <taxon>Spermatophyta</taxon>
        <taxon>Magnoliopsida</taxon>
        <taxon>Liliopsida</taxon>
        <taxon>Poales</taxon>
        <taxon>Poaceae</taxon>
        <taxon>BOP clade</taxon>
        <taxon>Oryzoideae</taxon>
        <taxon>Oryzeae</taxon>
        <taxon>Oryzinae</taxon>
        <taxon>Oryza</taxon>
        <taxon>Oryza sativa</taxon>
    </lineage>
</organism>
<proteinExistence type="predicted"/>
<sequence length="71" mass="7928">MDEIDRSLFPLTRIAEALVEEKGGHIGMAMEGACAWTDTRVEYLRSTMAAGYPARVWLSSRVWLQAGIRGE</sequence>
<dbReference type="AlphaFoldDB" id="A0A0P0XRQ4"/>
<protein>
    <submittedName>
        <fullName evidence="1">Os10g0158133 protein</fullName>
    </submittedName>
</protein>
<dbReference type="Proteomes" id="UP000059680">
    <property type="component" value="Chromosome 10"/>
</dbReference>